<organism evidence="1 2">
    <name type="scientific">Prevotella pallens ATCC 700821</name>
    <dbReference type="NCBI Taxonomy" id="997353"/>
    <lineage>
        <taxon>Bacteria</taxon>
        <taxon>Pseudomonadati</taxon>
        <taxon>Bacteroidota</taxon>
        <taxon>Bacteroidia</taxon>
        <taxon>Bacteroidales</taxon>
        <taxon>Prevotellaceae</taxon>
        <taxon>Prevotella</taxon>
    </lineage>
</organism>
<comment type="caution">
    <text evidence="1">The sequence shown here is derived from an EMBL/GenBank/DDBJ whole genome shotgun (WGS) entry which is preliminary data.</text>
</comment>
<proteinExistence type="predicted"/>
<protein>
    <submittedName>
        <fullName evidence="1">Uncharacterized protein</fullName>
    </submittedName>
</protein>
<accession>F9DH38</accession>
<gene>
    <name evidence="1" type="ORF">HMPREF9144_0978</name>
</gene>
<dbReference type="AlphaFoldDB" id="F9DH38"/>
<sequence>MYAAIVYVQSMFTPRTRNIYPRAPTVGSRFIVPAYHGTHAVDCPRTPMFICECPIY</sequence>
<dbReference type="HOGENOM" id="CLU_3010526_0_0_10"/>
<name>F9DH38_9BACT</name>
<dbReference type="Proteomes" id="UP000004123">
    <property type="component" value="Unassembled WGS sequence"/>
</dbReference>
<reference evidence="1 2" key="1">
    <citation type="submission" date="2011-04" db="EMBL/GenBank/DDBJ databases">
        <authorList>
            <person name="Muzny D."/>
            <person name="Qin X."/>
            <person name="Deng J."/>
            <person name="Jiang H."/>
            <person name="Liu Y."/>
            <person name="Qu J."/>
            <person name="Song X.-Z."/>
            <person name="Zhang L."/>
            <person name="Thornton R."/>
            <person name="Coyle M."/>
            <person name="Francisco L."/>
            <person name="Jackson L."/>
            <person name="Javaid M."/>
            <person name="Korchina V."/>
            <person name="Kovar C."/>
            <person name="Mata R."/>
            <person name="Mathew T."/>
            <person name="Ngo R."/>
            <person name="Nguyen L."/>
            <person name="Nguyen N."/>
            <person name="Okwuonu G."/>
            <person name="Ongeri F."/>
            <person name="Pham C."/>
            <person name="Simmons D."/>
            <person name="Wilczek-Boney K."/>
            <person name="Hale W."/>
            <person name="Jakkamsetti A."/>
            <person name="Pham P."/>
            <person name="Ruth R."/>
            <person name="San Lucas F."/>
            <person name="Warren J."/>
            <person name="Zhang J."/>
            <person name="Zhao Z."/>
            <person name="Zhou C."/>
            <person name="Zhu D."/>
            <person name="Lee S."/>
            <person name="Bess C."/>
            <person name="Blankenburg K."/>
            <person name="Forbes L."/>
            <person name="Fu Q."/>
            <person name="Gubbala S."/>
            <person name="Hirani K."/>
            <person name="Jayaseelan J.C."/>
            <person name="Lara F."/>
            <person name="Munidasa M."/>
            <person name="Palculict T."/>
            <person name="Patil S."/>
            <person name="Pu L.-L."/>
            <person name="Saada N."/>
            <person name="Tang L."/>
            <person name="Weissenberger G."/>
            <person name="Zhu Y."/>
            <person name="Hemphill L."/>
            <person name="Shang Y."/>
            <person name="Youmans B."/>
            <person name="Ayvaz T."/>
            <person name="Ross M."/>
            <person name="Santibanez J."/>
            <person name="Aqrawi P."/>
            <person name="Gross S."/>
            <person name="Joshi V."/>
            <person name="Fowler G."/>
            <person name="Nazareth L."/>
            <person name="Reid J."/>
            <person name="Worley K."/>
            <person name="Petrosino J."/>
            <person name="Highlander S."/>
            <person name="Gibbs R."/>
        </authorList>
    </citation>
    <scope>NUCLEOTIDE SEQUENCE [LARGE SCALE GENOMIC DNA]</scope>
    <source>
        <strain evidence="1 2">ATCC 700821</strain>
    </source>
</reference>
<evidence type="ECO:0000313" key="1">
    <source>
        <dbReference type="EMBL" id="EGQ19353.1"/>
    </source>
</evidence>
<evidence type="ECO:0000313" key="2">
    <source>
        <dbReference type="Proteomes" id="UP000004123"/>
    </source>
</evidence>
<dbReference type="EMBL" id="AFPY01000038">
    <property type="protein sequence ID" value="EGQ19353.1"/>
    <property type="molecule type" value="Genomic_DNA"/>
</dbReference>